<keyword evidence="3 6" id="KW-0949">S-adenosyl-L-methionine</keyword>
<feature type="binding site" evidence="6">
    <location>
        <begin position="328"/>
        <end position="334"/>
    </location>
    <ligand>
        <name>S-adenosyl-L-methionine</name>
        <dbReference type="ChEBI" id="CHEBI:59789"/>
    </ligand>
</feature>
<dbReference type="STRING" id="571915.CMUST_08475"/>
<dbReference type="PANTHER" id="PTHR22807:SF53">
    <property type="entry name" value="RIBOSOMAL RNA SMALL SUBUNIT METHYLTRANSFERASE B-RELATED"/>
    <property type="match status" value="1"/>
</dbReference>
<gene>
    <name evidence="9" type="ORF">CMUST_08475</name>
</gene>
<dbReference type="GO" id="GO:0001510">
    <property type="term" value="P:RNA methylation"/>
    <property type="evidence" value="ECO:0007669"/>
    <property type="project" value="InterPro"/>
</dbReference>
<dbReference type="KEGG" id="cmv:CMUST_08475"/>
<dbReference type="InterPro" id="IPR023267">
    <property type="entry name" value="RCMT"/>
</dbReference>
<feature type="compositionally biased region" description="Basic residues" evidence="7">
    <location>
        <begin position="42"/>
        <end position="52"/>
    </location>
</feature>
<dbReference type="GO" id="GO:0003723">
    <property type="term" value="F:RNA binding"/>
    <property type="evidence" value="ECO:0007669"/>
    <property type="project" value="UniProtKB-UniRule"/>
</dbReference>
<feature type="binding site" evidence="6">
    <location>
        <position position="377"/>
    </location>
    <ligand>
        <name>S-adenosyl-L-methionine</name>
        <dbReference type="ChEBI" id="CHEBI:59789"/>
    </ligand>
</feature>
<evidence type="ECO:0000313" key="10">
    <source>
        <dbReference type="Proteomes" id="UP000035199"/>
    </source>
</evidence>
<keyword evidence="10" id="KW-1185">Reference proteome</keyword>
<dbReference type="PROSITE" id="PS51686">
    <property type="entry name" value="SAM_MT_RSMB_NOP"/>
    <property type="match status" value="1"/>
</dbReference>
<feature type="binding site" evidence="6">
    <location>
        <position position="353"/>
    </location>
    <ligand>
        <name>S-adenosyl-L-methionine</name>
        <dbReference type="ChEBI" id="CHEBI:59789"/>
    </ligand>
</feature>
<dbReference type="Gene3D" id="3.40.50.150">
    <property type="entry name" value="Vaccinia Virus protein VP39"/>
    <property type="match status" value="1"/>
</dbReference>
<dbReference type="SUPFAM" id="SSF48013">
    <property type="entry name" value="NusB-like"/>
    <property type="match status" value="1"/>
</dbReference>
<dbReference type="GO" id="GO:0006355">
    <property type="term" value="P:regulation of DNA-templated transcription"/>
    <property type="evidence" value="ECO:0007669"/>
    <property type="project" value="InterPro"/>
</dbReference>
<dbReference type="FunFam" id="3.40.50.150:FF:000257">
    <property type="entry name" value="16S rRNA methyltransferase"/>
    <property type="match status" value="1"/>
</dbReference>
<dbReference type="InterPro" id="IPR029063">
    <property type="entry name" value="SAM-dependent_MTases_sf"/>
</dbReference>
<evidence type="ECO:0000256" key="6">
    <source>
        <dbReference type="PROSITE-ProRule" id="PRU01023"/>
    </source>
</evidence>
<dbReference type="Pfam" id="PF01029">
    <property type="entry name" value="NusB"/>
    <property type="match status" value="1"/>
</dbReference>
<reference evidence="10" key="2">
    <citation type="submission" date="2015-05" db="EMBL/GenBank/DDBJ databases">
        <title>Complete genome sequence of Corynebacterium mustelae DSM 45274, isolated from various tissues of a male ferret with lethal sepsis.</title>
        <authorList>
            <person name="Ruckert C."/>
            <person name="Albersmeier A."/>
            <person name="Winkler A."/>
            <person name="Tauch A."/>
        </authorList>
    </citation>
    <scope>NUCLEOTIDE SEQUENCE [LARGE SCALE GENOMIC DNA]</scope>
    <source>
        <strain evidence="10">DSM 45274</strain>
    </source>
</reference>
<evidence type="ECO:0000313" key="9">
    <source>
        <dbReference type="EMBL" id="AKK06019.1"/>
    </source>
</evidence>
<dbReference type="Pfam" id="PF01189">
    <property type="entry name" value="Methyltr_RsmB-F"/>
    <property type="match status" value="1"/>
</dbReference>
<name>A0A0G3GXY0_9CORY</name>
<evidence type="ECO:0000256" key="5">
    <source>
        <dbReference type="ARBA" id="ARBA00059465"/>
    </source>
</evidence>
<dbReference type="InterPro" id="IPR035926">
    <property type="entry name" value="NusB-like_sf"/>
</dbReference>
<protein>
    <submittedName>
        <fullName evidence="9">tRNA/rRNA cytosine-C5-methylase</fullName>
        <ecNumber evidence="9">2.1.1.176</ecNumber>
    </submittedName>
</protein>
<dbReference type="PRINTS" id="PR02008">
    <property type="entry name" value="RCMTFAMILY"/>
</dbReference>
<dbReference type="SUPFAM" id="SSF53335">
    <property type="entry name" value="S-adenosyl-L-methionine-dependent methyltransferases"/>
    <property type="match status" value="1"/>
</dbReference>
<dbReference type="RefSeq" id="WP_047262131.1">
    <property type="nucleotide sequence ID" value="NZ_CP011542.1"/>
</dbReference>
<dbReference type="Proteomes" id="UP000035199">
    <property type="component" value="Chromosome"/>
</dbReference>
<dbReference type="InterPro" id="IPR006027">
    <property type="entry name" value="NusB_RsmB_TIM44"/>
</dbReference>
<evidence type="ECO:0000256" key="1">
    <source>
        <dbReference type="ARBA" id="ARBA00022603"/>
    </source>
</evidence>
<comment type="similarity">
    <text evidence="6">Belongs to the class I-like SAM-binding methyltransferase superfamily. RsmB/NOP family.</text>
</comment>
<dbReference type="EMBL" id="CP011542">
    <property type="protein sequence ID" value="AKK06019.1"/>
    <property type="molecule type" value="Genomic_DNA"/>
</dbReference>
<evidence type="ECO:0000256" key="7">
    <source>
        <dbReference type="SAM" id="MobiDB-lite"/>
    </source>
</evidence>
<dbReference type="EC" id="2.1.1.176" evidence="9"/>
<feature type="domain" description="SAM-dependent MTase RsmB/NOP-type" evidence="8">
    <location>
        <begin position="223"/>
        <end position="507"/>
    </location>
</feature>
<evidence type="ECO:0000256" key="2">
    <source>
        <dbReference type="ARBA" id="ARBA00022679"/>
    </source>
</evidence>
<dbReference type="InterPro" id="IPR001678">
    <property type="entry name" value="MeTrfase_RsmB-F_NOP2_dom"/>
</dbReference>
<keyword evidence="4 6" id="KW-0694">RNA-binding</keyword>
<reference evidence="9 10" key="1">
    <citation type="journal article" date="2015" name="Genome Announc.">
        <title>Complete Genome Sequence of the Type Strain Corynebacterium mustelae DSM 45274, Isolated from Various Tissues of a Male Ferret with Lethal Sepsis.</title>
        <authorList>
            <person name="Ruckert C."/>
            <person name="Eimer J."/>
            <person name="Winkler A."/>
            <person name="Tauch A."/>
        </authorList>
    </citation>
    <scope>NUCLEOTIDE SEQUENCE [LARGE SCALE GENOMIC DNA]</scope>
    <source>
        <strain evidence="9 10">DSM 45274</strain>
    </source>
</reference>
<accession>A0A0G3GXY0</accession>
<proteinExistence type="inferred from homology"/>
<dbReference type="Gene3D" id="1.10.940.10">
    <property type="entry name" value="NusB-like"/>
    <property type="match status" value="1"/>
</dbReference>
<comment type="function">
    <text evidence="5">May act as RNA methyltransferase.</text>
</comment>
<feature type="region of interest" description="Disordered" evidence="7">
    <location>
        <begin position="1"/>
        <end position="65"/>
    </location>
</feature>
<dbReference type="OrthoDB" id="9810297at2"/>
<dbReference type="AlphaFoldDB" id="A0A0G3GXY0"/>
<evidence type="ECO:0000259" key="8">
    <source>
        <dbReference type="PROSITE" id="PS51686"/>
    </source>
</evidence>
<organism evidence="9 10">
    <name type="scientific">Corynebacterium mustelae</name>
    <dbReference type="NCBI Taxonomy" id="571915"/>
    <lineage>
        <taxon>Bacteria</taxon>
        <taxon>Bacillati</taxon>
        <taxon>Actinomycetota</taxon>
        <taxon>Actinomycetes</taxon>
        <taxon>Mycobacteriales</taxon>
        <taxon>Corynebacteriaceae</taxon>
        <taxon>Corynebacterium</taxon>
    </lineage>
</organism>
<dbReference type="CDD" id="cd02440">
    <property type="entry name" value="AdoMet_MTases"/>
    <property type="match status" value="1"/>
</dbReference>
<feature type="compositionally biased region" description="Basic and acidic residues" evidence="7">
    <location>
        <begin position="20"/>
        <end position="34"/>
    </location>
</feature>
<feature type="active site" description="Nucleophile" evidence="6">
    <location>
        <position position="446"/>
    </location>
</feature>
<sequence>MTTENSHGLAASGGFRSRSNKKDGKPEHAPDNRRKANNGHGKSNRQARHKQPRHTEYQPGGDPRQLNTIDLGRAVAFDVVYRVDTQDAYANLVLPKMLRDFKIKRRDSAFATEIAYGTLRNQGVIDKIIAASATRPLTDIDPGVLNALRIGTYQLIYTRVDNYAAVDSTVNLVDAIGQEKAKGFTNGVMRKISRTTPEKWFEKLRPVGEIPAIAFKHSHPEWIAESFAKVLGIGELAEALEADSRRPAVHLVARPGEITAEELALMTEGEEGKYSPYAVYLPGGDPGRLEAVRDGLAAVQDEGSQIIGRALVEAPVIGTDNGRWLDLCAGPGGKAALIGCLARIDGASVDAVEIQPHRAELIRKTVSGLPVTVHNQDGRKLTLTPGYDRVLVDAPCSGLGALRRRPEARWRKQESDIADLAVLQYELLESAVAMTRPGGVIVYSTCSPDLRETRAIVDKAVKLLPIEELDAAELSGGMPKTGEHKSVQMWPHRHGTDAMFFAVLRKNENS</sequence>
<evidence type="ECO:0000256" key="4">
    <source>
        <dbReference type="ARBA" id="ARBA00022884"/>
    </source>
</evidence>
<dbReference type="PANTHER" id="PTHR22807">
    <property type="entry name" value="NOP2 YEAST -RELATED NOL1/NOP2/FMU SUN DOMAIN-CONTAINING"/>
    <property type="match status" value="1"/>
</dbReference>
<keyword evidence="2 6" id="KW-0808">Transferase</keyword>
<feature type="binding site" evidence="6">
    <location>
        <position position="393"/>
    </location>
    <ligand>
        <name>S-adenosyl-L-methionine</name>
        <dbReference type="ChEBI" id="CHEBI:59789"/>
    </ligand>
</feature>
<dbReference type="PATRIC" id="fig|571915.4.peg.1799"/>
<keyword evidence="1 6" id="KW-0489">Methyltransferase</keyword>
<dbReference type="InterPro" id="IPR049560">
    <property type="entry name" value="MeTrfase_RsmB-F_NOP2_cat"/>
</dbReference>
<dbReference type="GO" id="GO:0008173">
    <property type="term" value="F:RNA methyltransferase activity"/>
    <property type="evidence" value="ECO:0007669"/>
    <property type="project" value="InterPro"/>
</dbReference>
<evidence type="ECO:0000256" key="3">
    <source>
        <dbReference type="ARBA" id="ARBA00022691"/>
    </source>
</evidence>